<name>A0A3L7AKX8_9HYPH</name>
<proteinExistence type="predicted"/>
<dbReference type="Pfam" id="PF20256">
    <property type="entry name" value="MoCoBD_2"/>
    <property type="match status" value="1"/>
</dbReference>
<dbReference type="GO" id="GO:0016491">
    <property type="term" value="F:oxidoreductase activity"/>
    <property type="evidence" value="ECO:0007669"/>
    <property type="project" value="UniProtKB-KW"/>
</dbReference>
<dbReference type="InterPro" id="IPR046867">
    <property type="entry name" value="AldOxase/xan_DH_MoCoBD2"/>
</dbReference>
<dbReference type="PANTHER" id="PTHR11908:SF132">
    <property type="entry name" value="ALDEHYDE OXIDASE 1-RELATED"/>
    <property type="match status" value="1"/>
</dbReference>
<comment type="caution">
    <text evidence="4">The sequence shown here is derived from an EMBL/GenBank/DDBJ whole genome shotgun (WGS) entry which is preliminary data.</text>
</comment>
<dbReference type="SMART" id="SM01008">
    <property type="entry name" value="Ald_Xan_dh_C"/>
    <property type="match status" value="1"/>
</dbReference>
<dbReference type="Pfam" id="PF01315">
    <property type="entry name" value="Ald_Xan_dh_C"/>
    <property type="match status" value="1"/>
</dbReference>
<dbReference type="RefSeq" id="WP_121622154.1">
    <property type="nucleotide sequence ID" value="NZ_JACIIW010000006.1"/>
</dbReference>
<dbReference type="PANTHER" id="PTHR11908">
    <property type="entry name" value="XANTHINE DEHYDROGENASE"/>
    <property type="match status" value="1"/>
</dbReference>
<dbReference type="OrthoDB" id="9763985at2"/>
<keyword evidence="2" id="KW-0560">Oxidoreductase</keyword>
<dbReference type="EMBL" id="RCTF01000003">
    <property type="protein sequence ID" value="RLP80360.1"/>
    <property type="molecule type" value="Genomic_DNA"/>
</dbReference>
<evidence type="ECO:0000256" key="2">
    <source>
        <dbReference type="ARBA" id="ARBA00023002"/>
    </source>
</evidence>
<dbReference type="InterPro" id="IPR037165">
    <property type="entry name" value="AldOxase/xan_DH_Mopterin-bd_sf"/>
</dbReference>
<protein>
    <submittedName>
        <fullName evidence="4">Xanthine dehydrogenase family protein molybdopterin-binding subunit</fullName>
    </submittedName>
</protein>
<dbReference type="Pfam" id="PF02738">
    <property type="entry name" value="MoCoBD_1"/>
    <property type="match status" value="1"/>
</dbReference>
<dbReference type="Proteomes" id="UP000269692">
    <property type="component" value="Unassembled WGS sequence"/>
</dbReference>
<evidence type="ECO:0000259" key="3">
    <source>
        <dbReference type="SMART" id="SM01008"/>
    </source>
</evidence>
<dbReference type="GO" id="GO:0005506">
    <property type="term" value="F:iron ion binding"/>
    <property type="evidence" value="ECO:0007669"/>
    <property type="project" value="InterPro"/>
</dbReference>
<gene>
    <name evidence="4" type="ORF">D9R14_04620</name>
</gene>
<evidence type="ECO:0000313" key="5">
    <source>
        <dbReference type="Proteomes" id="UP000269692"/>
    </source>
</evidence>
<evidence type="ECO:0000313" key="4">
    <source>
        <dbReference type="EMBL" id="RLP80360.1"/>
    </source>
</evidence>
<dbReference type="SUPFAM" id="SSF54665">
    <property type="entry name" value="CO dehydrogenase molybdoprotein N-domain-like"/>
    <property type="match status" value="1"/>
</dbReference>
<reference evidence="4 5" key="1">
    <citation type="submission" date="2018-10" db="EMBL/GenBank/DDBJ databases">
        <title>Xanthobacter tagetidis genome sequencing and assembly.</title>
        <authorList>
            <person name="Maclea K.S."/>
            <person name="Goen A.E."/>
            <person name="Fatima S.A."/>
        </authorList>
    </citation>
    <scope>NUCLEOTIDE SEQUENCE [LARGE SCALE GENOMIC DNA]</scope>
    <source>
        <strain evidence="4 5">ATCC 700314</strain>
    </source>
</reference>
<dbReference type="AlphaFoldDB" id="A0A3L7AKX8"/>
<dbReference type="SUPFAM" id="SSF56003">
    <property type="entry name" value="Molybdenum cofactor-binding domain"/>
    <property type="match status" value="1"/>
</dbReference>
<dbReference type="InterPro" id="IPR016208">
    <property type="entry name" value="Ald_Oxase/xanthine_DH-like"/>
</dbReference>
<keyword evidence="5" id="KW-1185">Reference proteome</keyword>
<dbReference type="InterPro" id="IPR008274">
    <property type="entry name" value="AldOxase/xan_DH_MoCoBD1"/>
</dbReference>
<organism evidence="4 5">
    <name type="scientific">Xanthobacter tagetidis</name>
    <dbReference type="NCBI Taxonomy" id="60216"/>
    <lineage>
        <taxon>Bacteria</taxon>
        <taxon>Pseudomonadati</taxon>
        <taxon>Pseudomonadota</taxon>
        <taxon>Alphaproteobacteria</taxon>
        <taxon>Hyphomicrobiales</taxon>
        <taxon>Xanthobacteraceae</taxon>
        <taxon>Xanthobacter</taxon>
    </lineage>
</organism>
<sequence length="787" mass="83180">MNAAQQKETWFGQAVRRLEDDALLRGKGRFVDDIHLPGMLHAAFLRSPYAHARLGAIDTAAAQALPGVVRVLTYQDLRPLLTCDRIPLAMPSGAIRFDVDPFVLARDEVCHVGEPIALVIAESRHVAEDALGLIGVTFDPLPAIVDPREGLKDGAPQARLDCPDNLVAQMSAAYGDVDGAFAGAAHVIAEDFHIHKGGGHSIEPRGLVARFDAGEDLLTVWDSTQMPHQAKRVLVRTLGLAEHQVRVVAPDVGGGFGPKFVFHPEELAVAAAAVLTGAPVKWIEDRFENFMSTVQERDQYWSVEAACDAEGRLMGIRGTLVHDHGAYTPYGVALPYNSATNLIGPYVLPSYRLDIALSLTNLIPSTPTRGAGRPQGTFVMERLLDRLAERLGLDRAEIRRRNLIQPAQMPYDSGLKTRDGGSMIYDSGDYPQCMARALAHAGWDGFEARRAKARAEGRVIGIGLSNYVEGSGRGPFESASVRIGPSGKVVVTTGAAAQGQGTVTMLAQVVADGLGVRPDAVSVIAGDTAASPLGLGAFASRQAVTAGNAAHQAAGEVRAKVLKVASQWLEADPEDLELSAGRVHVKGVPGRGRSLGEVASALAGLPGFALPPGTPPGLSAAVDYQPKGMTYCNGTHVCEVEVDPATCIVSVTRYVVVHDCGRLINPMMVDGQIIGGVVHGLGTALYELMAYGDDGQPLTCTYADYLLATADTSPRIEVHHMESPSPLNPLGVKGAGESGTIAALAVIASAVEDALKPFGVAVRDLPATPSRLFALMHPDLATPEARL</sequence>
<dbReference type="Gene3D" id="3.30.365.10">
    <property type="entry name" value="Aldehyde oxidase/xanthine dehydrogenase, molybdopterin binding domain"/>
    <property type="match status" value="4"/>
</dbReference>
<evidence type="ECO:0000256" key="1">
    <source>
        <dbReference type="ARBA" id="ARBA00022505"/>
    </source>
</evidence>
<dbReference type="InterPro" id="IPR036856">
    <property type="entry name" value="Ald_Oxase/Xan_DH_a/b_sf"/>
</dbReference>
<feature type="domain" description="Aldehyde oxidase/xanthine dehydrogenase a/b hammerhead" evidence="3">
    <location>
        <begin position="25"/>
        <end position="142"/>
    </location>
</feature>
<accession>A0A3L7AKX8</accession>
<dbReference type="InterPro" id="IPR000674">
    <property type="entry name" value="Ald_Oxase/Xan_DH_a/b"/>
</dbReference>
<dbReference type="Gene3D" id="3.90.1170.50">
    <property type="entry name" value="Aldehyde oxidase/xanthine dehydrogenase, a/b hammerhead"/>
    <property type="match status" value="1"/>
</dbReference>
<keyword evidence="1" id="KW-0500">Molybdenum</keyword>